<dbReference type="InterPro" id="IPR025755">
    <property type="entry name" value="Ribos_uL4_C_dom"/>
</dbReference>
<evidence type="ECO:0000313" key="7">
    <source>
        <dbReference type="Proteomes" id="UP001165060"/>
    </source>
</evidence>
<dbReference type="SUPFAM" id="SSF52166">
    <property type="entry name" value="Ribosomal protein L4"/>
    <property type="match status" value="1"/>
</dbReference>
<keyword evidence="2" id="KW-0689">Ribosomal protein</keyword>
<dbReference type="InterPro" id="IPR023574">
    <property type="entry name" value="Ribosomal_uL4_dom_sf"/>
</dbReference>
<evidence type="ECO:0000313" key="6">
    <source>
        <dbReference type="EMBL" id="GMI23052.1"/>
    </source>
</evidence>
<proteinExistence type="inferred from homology"/>
<feature type="compositionally biased region" description="Basic residues" evidence="4">
    <location>
        <begin position="336"/>
        <end position="345"/>
    </location>
</feature>
<protein>
    <recommendedName>
        <fullName evidence="5">Large ribosomal subunit protein uL4 C-terminal domain-containing protein</fullName>
    </recommendedName>
</protein>
<keyword evidence="3" id="KW-0687">Ribonucleoprotein</keyword>
<dbReference type="PANTHER" id="PTHR19431">
    <property type="entry name" value="60S RIBOSOMAL PROTEIN L4"/>
    <property type="match status" value="1"/>
</dbReference>
<name>A0ABQ6MB47_9STRA</name>
<feature type="domain" description="Large ribosomal subunit protein uL4 C-terminal" evidence="5">
    <location>
        <begin position="265"/>
        <end position="337"/>
    </location>
</feature>
<comment type="similarity">
    <text evidence="1">Belongs to the universal ribosomal protein uL4 family.</text>
</comment>
<dbReference type="Pfam" id="PF00573">
    <property type="entry name" value="Ribosomal_L4"/>
    <property type="match status" value="1"/>
</dbReference>
<dbReference type="Pfam" id="PF14374">
    <property type="entry name" value="Ribos_L4_asso_C"/>
    <property type="match status" value="1"/>
</dbReference>
<feature type="region of interest" description="Disordered" evidence="4">
    <location>
        <begin position="325"/>
        <end position="345"/>
    </location>
</feature>
<evidence type="ECO:0000256" key="2">
    <source>
        <dbReference type="ARBA" id="ARBA00022980"/>
    </source>
</evidence>
<dbReference type="EMBL" id="BRYB01000113">
    <property type="protein sequence ID" value="GMI23052.1"/>
    <property type="molecule type" value="Genomic_DNA"/>
</dbReference>
<comment type="caution">
    <text evidence="6">The sequence shown here is derived from an EMBL/GenBank/DDBJ whole genome shotgun (WGS) entry which is preliminary data.</text>
</comment>
<dbReference type="Gene3D" id="3.40.1370.10">
    <property type="match status" value="1"/>
</dbReference>
<evidence type="ECO:0000256" key="4">
    <source>
        <dbReference type="SAM" id="MobiDB-lite"/>
    </source>
</evidence>
<dbReference type="InterPro" id="IPR002136">
    <property type="entry name" value="Ribosomal_uL4"/>
</dbReference>
<dbReference type="Proteomes" id="UP001165060">
    <property type="component" value="Unassembled WGS sequence"/>
</dbReference>
<organism evidence="6 7">
    <name type="scientific">Tetraparma gracilis</name>
    <dbReference type="NCBI Taxonomy" id="2962635"/>
    <lineage>
        <taxon>Eukaryota</taxon>
        <taxon>Sar</taxon>
        <taxon>Stramenopiles</taxon>
        <taxon>Ochrophyta</taxon>
        <taxon>Bolidophyceae</taxon>
        <taxon>Parmales</taxon>
        <taxon>Triparmaceae</taxon>
        <taxon>Tetraparma</taxon>
    </lineage>
</organism>
<sequence length="369" mass="39214">MSATRPLVSVFDASGAASGSATLPAVFTAPLRPDVVQFVHTQINKNARQAYSVNIGAGHQTSAVSWGTGRAVSRIPRVGGGGTQRSGQAAFGNMCRSGRMFAPTKIYRKWHRKVNVSQRRFAVASALAAAAIPALVMARGHVVSEVPEVPLVMSASATKTSKAKELLQALGAYADVEKAADSKQLRAGKGKMRNRRYVLRKGPLVIHSAADKDIAQGFRNFAGVEVCDVSRLNLLQLAPGGHMGRFCVFTESAFAALDTMYGANGKTIPTAEMTNADLTRIINSDEIQSVVNPMKTGNKTYLRKKNAITSAKALAKLSPYAAANRASETKAQATRKASKAAKKSTKHRAAGKAFYEKVSAQGDVCEDGF</sequence>
<evidence type="ECO:0000256" key="1">
    <source>
        <dbReference type="ARBA" id="ARBA00010528"/>
    </source>
</evidence>
<evidence type="ECO:0000256" key="3">
    <source>
        <dbReference type="ARBA" id="ARBA00023274"/>
    </source>
</evidence>
<gene>
    <name evidence="6" type="ORF">TeGR_g6954</name>
</gene>
<reference evidence="6 7" key="1">
    <citation type="journal article" date="2023" name="Commun. Biol.">
        <title>Genome analysis of Parmales, the sister group of diatoms, reveals the evolutionary specialization of diatoms from phago-mixotrophs to photoautotrophs.</title>
        <authorList>
            <person name="Ban H."/>
            <person name="Sato S."/>
            <person name="Yoshikawa S."/>
            <person name="Yamada K."/>
            <person name="Nakamura Y."/>
            <person name="Ichinomiya M."/>
            <person name="Sato N."/>
            <person name="Blanc-Mathieu R."/>
            <person name="Endo H."/>
            <person name="Kuwata A."/>
            <person name="Ogata H."/>
        </authorList>
    </citation>
    <scope>NUCLEOTIDE SEQUENCE [LARGE SCALE GENOMIC DNA]</scope>
</reference>
<evidence type="ECO:0000259" key="5">
    <source>
        <dbReference type="Pfam" id="PF14374"/>
    </source>
</evidence>
<accession>A0ABQ6MB47</accession>
<keyword evidence="7" id="KW-1185">Reference proteome</keyword>
<dbReference type="InterPro" id="IPR045240">
    <property type="entry name" value="Ribosomal_uL4_euk/arch"/>
</dbReference>